<dbReference type="AlphaFoldDB" id="A0AAJ6AJ11"/>
<proteinExistence type="predicted"/>
<protein>
    <submittedName>
        <fullName evidence="1">Sulfur carrier protein ThiS</fullName>
    </submittedName>
</protein>
<gene>
    <name evidence="1" type="primary">thiS</name>
    <name evidence="1" type="ORF">QDX21_05200</name>
</gene>
<accession>A0AAJ6AJ11</accession>
<dbReference type="Pfam" id="PF02597">
    <property type="entry name" value="ThiS"/>
    <property type="match status" value="1"/>
</dbReference>
<dbReference type="Gene3D" id="3.10.20.30">
    <property type="match status" value="1"/>
</dbReference>
<dbReference type="InterPro" id="IPR010035">
    <property type="entry name" value="Thi_S"/>
</dbReference>
<dbReference type="RefSeq" id="WP_199446204.1">
    <property type="nucleotide sequence ID" value="NZ_CP122562.1"/>
</dbReference>
<evidence type="ECO:0000313" key="1">
    <source>
        <dbReference type="EMBL" id="WGH94190.1"/>
    </source>
</evidence>
<dbReference type="SUPFAM" id="SSF54285">
    <property type="entry name" value="MoaD/ThiS"/>
    <property type="match status" value="1"/>
</dbReference>
<dbReference type="InterPro" id="IPR012675">
    <property type="entry name" value="Beta-grasp_dom_sf"/>
</dbReference>
<name>A0AAJ6AJ11_9MICC</name>
<keyword evidence="2" id="KW-1185">Reference proteome</keyword>
<dbReference type="EMBL" id="CP122566">
    <property type="protein sequence ID" value="WGH94190.1"/>
    <property type="molecule type" value="Genomic_DNA"/>
</dbReference>
<dbReference type="NCBIfam" id="TIGR01683">
    <property type="entry name" value="thiS"/>
    <property type="match status" value="1"/>
</dbReference>
<dbReference type="GeneID" id="83695362"/>
<dbReference type="InterPro" id="IPR016155">
    <property type="entry name" value="Mopterin_synth/thiamin_S_b"/>
</dbReference>
<organism evidence="1 2">
    <name type="scientific">Auritidibacter ignavus</name>
    <dbReference type="NCBI Taxonomy" id="678932"/>
    <lineage>
        <taxon>Bacteria</taxon>
        <taxon>Bacillati</taxon>
        <taxon>Actinomycetota</taxon>
        <taxon>Actinomycetes</taxon>
        <taxon>Micrococcales</taxon>
        <taxon>Micrococcaceae</taxon>
        <taxon>Auritidibacter</taxon>
    </lineage>
</organism>
<dbReference type="PANTHER" id="PTHR34472:SF1">
    <property type="entry name" value="SULFUR CARRIER PROTEIN THIS"/>
    <property type="match status" value="1"/>
</dbReference>
<dbReference type="Proteomes" id="UP001224674">
    <property type="component" value="Chromosome"/>
</dbReference>
<sequence>MPVLYTVNEEQRTSTTPLSIADIVHHETSSSGATAAATADAQGIAVALNRTVVPRSQWESQQVSDGDDIDLLVAVQGG</sequence>
<dbReference type="InterPro" id="IPR003749">
    <property type="entry name" value="ThiS/MoaD-like"/>
</dbReference>
<reference evidence="1 2" key="1">
    <citation type="submission" date="2023-03" db="EMBL/GenBank/DDBJ databases">
        <title>Complete genome sequences of several Auritidibacter ignavus strains isolated from ear infections.</title>
        <authorList>
            <person name="Baehr T."/>
            <person name="Baumhoegger A.M."/>
        </authorList>
    </citation>
    <scope>NUCLEOTIDE SEQUENCE [LARGE SCALE GENOMIC DNA]</scope>
    <source>
        <strain evidence="1 2">BABAE-6</strain>
    </source>
</reference>
<evidence type="ECO:0000313" key="2">
    <source>
        <dbReference type="Proteomes" id="UP001224674"/>
    </source>
</evidence>
<dbReference type="PANTHER" id="PTHR34472">
    <property type="entry name" value="SULFUR CARRIER PROTEIN THIS"/>
    <property type="match status" value="1"/>
</dbReference>
<dbReference type="CDD" id="cd00565">
    <property type="entry name" value="Ubl_ThiS"/>
    <property type="match status" value="1"/>
</dbReference>